<gene>
    <name evidence="1" type="ORF">METZ01_LOCUS416670</name>
</gene>
<evidence type="ECO:0000313" key="1">
    <source>
        <dbReference type="EMBL" id="SVD63816.1"/>
    </source>
</evidence>
<protein>
    <submittedName>
        <fullName evidence="1">Uncharacterized protein</fullName>
    </submittedName>
</protein>
<accession>A0A382WY00</accession>
<feature type="non-terminal residue" evidence="1">
    <location>
        <position position="48"/>
    </location>
</feature>
<proteinExistence type="predicted"/>
<dbReference type="AlphaFoldDB" id="A0A382WY00"/>
<name>A0A382WY00_9ZZZZ</name>
<organism evidence="1">
    <name type="scientific">marine metagenome</name>
    <dbReference type="NCBI Taxonomy" id="408172"/>
    <lineage>
        <taxon>unclassified sequences</taxon>
        <taxon>metagenomes</taxon>
        <taxon>ecological metagenomes</taxon>
    </lineage>
</organism>
<sequence length="48" mass="4854">MHSIAASLVLAMACLCASAQEAEAPLGLDDFAYSMAIEPGTASPVQTV</sequence>
<dbReference type="EMBL" id="UINC01163482">
    <property type="protein sequence ID" value="SVD63816.1"/>
    <property type="molecule type" value="Genomic_DNA"/>
</dbReference>
<reference evidence="1" key="1">
    <citation type="submission" date="2018-05" db="EMBL/GenBank/DDBJ databases">
        <authorList>
            <person name="Lanie J.A."/>
            <person name="Ng W.-L."/>
            <person name="Kazmierczak K.M."/>
            <person name="Andrzejewski T.M."/>
            <person name="Davidsen T.M."/>
            <person name="Wayne K.J."/>
            <person name="Tettelin H."/>
            <person name="Glass J.I."/>
            <person name="Rusch D."/>
            <person name="Podicherti R."/>
            <person name="Tsui H.-C.T."/>
            <person name="Winkler M.E."/>
        </authorList>
    </citation>
    <scope>NUCLEOTIDE SEQUENCE</scope>
</reference>